<dbReference type="InterPro" id="IPR017853">
    <property type="entry name" value="GH"/>
</dbReference>
<keyword evidence="3" id="KW-1133">Transmembrane helix</keyword>
<evidence type="ECO:0000256" key="2">
    <source>
        <dbReference type="SAM" id="MobiDB-lite"/>
    </source>
</evidence>
<dbReference type="Gene3D" id="3.20.20.80">
    <property type="entry name" value="Glycosidases"/>
    <property type="match status" value="1"/>
</dbReference>
<organism evidence="5 6">
    <name type="scientific">Thermasporomyces composti</name>
    <dbReference type="NCBI Taxonomy" id="696763"/>
    <lineage>
        <taxon>Bacteria</taxon>
        <taxon>Bacillati</taxon>
        <taxon>Actinomycetota</taxon>
        <taxon>Actinomycetes</taxon>
        <taxon>Propionibacteriales</taxon>
        <taxon>Nocardioidaceae</taxon>
        <taxon>Thermasporomyces</taxon>
    </lineage>
</organism>
<protein>
    <submittedName>
        <fullName evidence="5">Glycosyl hydrolase family 10</fullName>
    </submittedName>
</protein>
<keyword evidence="5" id="KW-0378">Hydrolase</keyword>
<dbReference type="InterPro" id="IPR052177">
    <property type="entry name" value="Divisome_Glycosyl_Hydrolase"/>
</dbReference>
<comment type="caution">
    <text evidence="5">The sequence shown here is derived from an EMBL/GenBank/DDBJ whole genome shotgun (WGS) entry which is preliminary data.</text>
</comment>
<gene>
    <name evidence="5" type="ORF">DFJ64_2161</name>
</gene>
<feature type="transmembrane region" description="Helical" evidence="3">
    <location>
        <begin position="32"/>
        <end position="56"/>
    </location>
</feature>
<dbReference type="EMBL" id="QTUC01000001">
    <property type="protein sequence ID" value="REF36736.1"/>
    <property type="molecule type" value="Genomic_DNA"/>
</dbReference>
<keyword evidence="3" id="KW-0472">Membrane</keyword>
<evidence type="ECO:0000313" key="5">
    <source>
        <dbReference type="EMBL" id="REF36736.1"/>
    </source>
</evidence>
<proteinExistence type="predicted"/>
<dbReference type="SUPFAM" id="SSF51445">
    <property type="entry name" value="(Trans)glycosidases"/>
    <property type="match status" value="1"/>
</dbReference>
<reference evidence="5 6" key="1">
    <citation type="submission" date="2018-08" db="EMBL/GenBank/DDBJ databases">
        <title>Sequencing the genomes of 1000 actinobacteria strains.</title>
        <authorList>
            <person name="Klenk H.-P."/>
        </authorList>
    </citation>
    <scope>NUCLEOTIDE SEQUENCE [LARGE SCALE GENOMIC DNA]</scope>
    <source>
        <strain evidence="5 6">DSM 22891</strain>
    </source>
</reference>
<name>A0A3D9V5U1_THECX</name>
<keyword evidence="3" id="KW-0812">Transmembrane</keyword>
<dbReference type="Proteomes" id="UP000256485">
    <property type="component" value="Unassembled WGS sequence"/>
</dbReference>
<keyword evidence="1" id="KW-0732">Signal</keyword>
<dbReference type="Pfam" id="PF02638">
    <property type="entry name" value="GHL10"/>
    <property type="match status" value="1"/>
</dbReference>
<evidence type="ECO:0000259" key="4">
    <source>
        <dbReference type="Pfam" id="PF02638"/>
    </source>
</evidence>
<evidence type="ECO:0000256" key="1">
    <source>
        <dbReference type="ARBA" id="ARBA00022729"/>
    </source>
</evidence>
<dbReference type="GO" id="GO:0016787">
    <property type="term" value="F:hydrolase activity"/>
    <property type="evidence" value="ECO:0007669"/>
    <property type="project" value="UniProtKB-KW"/>
</dbReference>
<sequence>MLTTSLSRLVFCGGVSKALSGRGHPMSKPRGGWHLVAGILAVLGTSLALLAGPAAAEERADFVLRSVGTADDDTTAVDDDRALVRTEDGATHRIDGANAFRGEGVLLEYTPEWGFSTGTNIWGAEAALVRTSDPTRFRIVAVNSIRIDPSRGGDTEIPPNGLVLSAGPGGDSDPVGFITDHFHVGEYVTITRPTSVTSTEQAHAIDPTAESNPDGAPYPGYRGPDQLVVYTPAYGSSTGTNQWGYEVIVRDGVVTALSGADSPIPEDGYVLSGHGVMADWLRRNAVVGASVTLSGHQVTIHRDVLTSIRNAEAAVAESEEVMQRAHDAYLNVPLAQARDRLDAARTWVRRAEDARGTDDQAALSYVDEAISAAREAYYLAMPARPADARGMWYRPVETSVEEIRRTLDRMRAAGMNELYLETYFRGYTIYPSAVSEAHGLPAQNPAFEGFDPLPVWKEEAAKRGIALHAWIDGLAVGNELGDGIGPILSTHPEWAAVDRDHADDPRPHPSANGFYWLDVSDPVAREYFLDLMVETVTTYDLDGINIDYMRYPVVEDWRKTFNFSPDARRAFERTHGVDPITLDPTDERWELWQRFVENEENRLVAELSARVKRAKPSAVVSAAPEGGTEAAKVHQWSDVVDVVIPQAYTPNLEAIRDTVAEMAGRMRGGQLVYTGVAPLYQRLPVFDSVRQAVGAKELDAGTVIFSFGQASVPVSEALSSGPWRGRAVPPGLRPVTAVKALLTQARTDVDEVYLPRDGIDSGVANALHGRVRDIVDDLSTTASAGHLRALTTRLLRLTEWTERQRDRGAIAPPVAANLTRQFTEARTILDYAIARTMR</sequence>
<accession>A0A3D9V5U1</accession>
<keyword evidence="6" id="KW-1185">Reference proteome</keyword>
<feature type="domain" description="Glycosyl hydrolase-like 10" evidence="4">
    <location>
        <begin position="404"/>
        <end position="655"/>
    </location>
</feature>
<feature type="region of interest" description="Disordered" evidence="2">
    <location>
        <begin position="195"/>
        <end position="215"/>
    </location>
</feature>
<dbReference type="InterPro" id="IPR003790">
    <property type="entry name" value="GHL10"/>
</dbReference>
<dbReference type="AlphaFoldDB" id="A0A3D9V5U1"/>
<dbReference type="PANTHER" id="PTHR43405">
    <property type="entry name" value="GLYCOSYL HYDROLASE DIGH"/>
    <property type="match status" value="1"/>
</dbReference>
<evidence type="ECO:0000313" key="6">
    <source>
        <dbReference type="Proteomes" id="UP000256485"/>
    </source>
</evidence>
<evidence type="ECO:0000256" key="3">
    <source>
        <dbReference type="SAM" id="Phobius"/>
    </source>
</evidence>
<dbReference type="PANTHER" id="PTHR43405:SF1">
    <property type="entry name" value="GLYCOSYL HYDROLASE DIGH"/>
    <property type="match status" value="1"/>
</dbReference>